<dbReference type="GO" id="GO:0071949">
    <property type="term" value="F:FAD binding"/>
    <property type="evidence" value="ECO:0007669"/>
    <property type="project" value="InterPro"/>
</dbReference>
<dbReference type="OrthoDB" id="2690153at2759"/>
<dbReference type="InterPro" id="IPR050641">
    <property type="entry name" value="RIFMO-like"/>
</dbReference>
<accession>A0A0D1YL39</accession>
<proteinExistence type="predicted"/>
<keyword evidence="1" id="KW-0285">Flavoprotein</keyword>
<evidence type="ECO:0000256" key="1">
    <source>
        <dbReference type="ARBA" id="ARBA00022630"/>
    </source>
</evidence>
<evidence type="ECO:0000313" key="5">
    <source>
        <dbReference type="EMBL" id="KIV81799.1"/>
    </source>
</evidence>
<dbReference type="STRING" id="1016849.A0A0D1YL39"/>
<gene>
    <name evidence="5" type="ORF">PV11_03953</name>
</gene>
<dbReference type="Gene3D" id="3.40.30.120">
    <property type="match status" value="1"/>
</dbReference>
<dbReference type="HOGENOM" id="CLU_009665_14_0_1"/>
<dbReference type="AlphaFoldDB" id="A0A0D1YL39"/>
<feature type="domain" description="FAD-binding" evidence="4">
    <location>
        <begin position="15"/>
        <end position="377"/>
    </location>
</feature>
<dbReference type="InterPro" id="IPR036188">
    <property type="entry name" value="FAD/NAD-bd_sf"/>
</dbReference>
<dbReference type="EMBL" id="KN846952">
    <property type="protein sequence ID" value="KIV81799.1"/>
    <property type="molecule type" value="Genomic_DNA"/>
</dbReference>
<reference evidence="5 6" key="1">
    <citation type="submission" date="2015-01" db="EMBL/GenBank/DDBJ databases">
        <title>The Genome Sequence of Exophiala sideris CBS121828.</title>
        <authorList>
            <consortium name="The Broad Institute Genomics Platform"/>
            <person name="Cuomo C."/>
            <person name="de Hoog S."/>
            <person name="Gorbushina A."/>
            <person name="Stielow B."/>
            <person name="Teixiera M."/>
            <person name="Abouelleil A."/>
            <person name="Chapman S.B."/>
            <person name="Priest M."/>
            <person name="Young S.K."/>
            <person name="Wortman J."/>
            <person name="Nusbaum C."/>
            <person name="Birren B."/>
        </authorList>
    </citation>
    <scope>NUCLEOTIDE SEQUENCE [LARGE SCALE GENOMIC DNA]</scope>
    <source>
        <strain evidence="5 6">CBS 121828</strain>
    </source>
</reference>
<evidence type="ECO:0000256" key="2">
    <source>
        <dbReference type="ARBA" id="ARBA00022827"/>
    </source>
</evidence>
<dbReference type="GO" id="GO:0016709">
    <property type="term" value="F:oxidoreductase activity, acting on paired donors, with incorporation or reduction of molecular oxygen, NAD(P)H as one donor, and incorporation of one atom of oxygen"/>
    <property type="evidence" value="ECO:0007669"/>
    <property type="project" value="UniProtKB-ARBA"/>
</dbReference>
<dbReference type="PRINTS" id="PR00420">
    <property type="entry name" value="RNGMNOXGNASE"/>
</dbReference>
<evidence type="ECO:0000259" key="4">
    <source>
        <dbReference type="Pfam" id="PF01494"/>
    </source>
</evidence>
<evidence type="ECO:0000256" key="3">
    <source>
        <dbReference type="ARBA" id="ARBA00023002"/>
    </source>
</evidence>
<keyword evidence="3" id="KW-0560">Oxidoreductase</keyword>
<dbReference type="SUPFAM" id="SSF51905">
    <property type="entry name" value="FAD/NAD(P)-binding domain"/>
    <property type="match status" value="1"/>
</dbReference>
<protein>
    <recommendedName>
        <fullName evidence="4">FAD-binding domain-containing protein</fullName>
    </recommendedName>
</protein>
<name>A0A0D1YL39_9EURO</name>
<sequence>MTVSGIIHHEIQDVEVPVLVVGAGPSGATLALLLGRYGIPVVAISRHRGTANTPRAHIFNQRAMEVLRDAGVEHLVKPIASTKDEIAHVAWLHTLAGEEYGRVYAWGNKPDRIGEYLAASPCEMSDLPQSVLEPILVEEARKLGADIRFSTEFLSHKRRSDGRVVTRVRDRVTSEEYNITSQYLVGADGARSAVLKSLDIPIDGKQLDNAFNVYIRADLSRYFVIRPASMVWILNPDAPDWSSHGSIRMVRPWNEFIVSMHNAKGNLNFEPKDEDILTRVRQLIGDESIEIELLGHFRWTINDQVARTWQKDNVLCIGDAVHRHPPINGLGSNTCISDAFNIAWKLAFVLKGWADPSILESLTAERKPVGDGVVRRANDGMLVHRRLWAFMGSTEAERTVVSQALRSAMPEGARTRTQLRSIMQETDDEFNSLGIQMNQTYLNSPLTVIETGDKPPDLQGLNVMKKQIIATFPGFHLPHVWLVKDGQSERISTLDLAGHGDFVALTGIGGEGWIDAANKITSEGRLIVKAYGIGRGLDYLDAYWDWEKVRGVEEDGVVLVRPDHFVCWRCSQSCPDTFEKLRDVMHRILGQS</sequence>
<organism evidence="5 6">
    <name type="scientific">Exophiala sideris</name>
    <dbReference type="NCBI Taxonomy" id="1016849"/>
    <lineage>
        <taxon>Eukaryota</taxon>
        <taxon>Fungi</taxon>
        <taxon>Dikarya</taxon>
        <taxon>Ascomycota</taxon>
        <taxon>Pezizomycotina</taxon>
        <taxon>Eurotiomycetes</taxon>
        <taxon>Chaetothyriomycetidae</taxon>
        <taxon>Chaetothyriales</taxon>
        <taxon>Herpotrichiellaceae</taxon>
        <taxon>Exophiala</taxon>
    </lineage>
</organism>
<dbReference type="Pfam" id="PF01494">
    <property type="entry name" value="FAD_binding_3"/>
    <property type="match status" value="1"/>
</dbReference>
<dbReference type="PANTHER" id="PTHR43004">
    <property type="entry name" value="TRK SYSTEM POTASSIUM UPTAKE PROTEIN"/>
    <property type="match status" value="1"/>
</dbReference>
<evidence type="ECO:0000313" key="6">
    <source>
        <dbReference type="Proteomes" id="UP000053599"/>
    </source>
</evidence>
<keyword evidence="2" id="KW-0274">FAD</keyword>
<dbReference type="Pfam" id="PF21274">
    <property type="entry name" value="Rng_hyd_C"/>
    <property type="match status" value="1"/>
</dbReference>
<dbReference type="Proteomes" id="UP000053599">
    <property type="component" value="Unassembled WGS sequence"/>
</dbReference>
<dbReference type="InterPro" id="IPR002938">
    <property type="entry name" value="FAD-bd"/>
</dbReference>
<dbReference type="Gene3D" id="3.50.50.60">
    <property type="entry name" value="FAD/NAD(P)-binding domain"/>
    <property type="match status" value="1"/>
</dbReference>
<dbReference type="Gene3D" id="3.30.9.10">
    <property type="entry name" value="D-Amino Acid Oxidase, subunit A, domain 2"/>
    <property type="match status" value="1"/>
</dbReference>
<dbReference type="PANTHER" id="PTHR43004:SF8">
    <property type="entry name" value="FAD-BINDING DOMAIN-CONTAINING PROTEIN-RELATED"/>
    <property type="match status" value="1"/>
</dbReference>